<comment type="caution">
    <text evidence="8">The sequence shown here is derived from an EMBL/GenBank/DDBJ whole genome shotgun (WGS) entry which is preliminary data.</text>
</comment>
<keyword evidence="5 7" id="KW-0408">Iron</keyword>
<evidence type="ECO:0000313" key="9">
    <source>
        <dbReference type="Proteomes" id="UP000070133"/>
    </source>
</evidence>
<dbReference type="Proteomes" id="UP000070133">
    <property type="component" value="Unassembled WGS sequence"/>
</dbReference>
<protein>
    <recommendedName>
        <fullName evidence="10">Cytochrome P450</fullName>
    </recommendedName>
</protein>
<comment type="cofactor">
    <cofactor evidence="1 7">
        <name>heme</name>
        <dbReference type="ChEBI" id="CHEBI:30413"/>
    </cofactor>
</comment>
<dbReference type="STRING" id="321146.A0A139GUY2"/>
<evidence type="ECO:0008006" key="10">
    <source>
        <dbReference type="Google" id="ProtNLM"/>
    </source>
</evidence>
<gene>
    <name evidence="8" type="ORF">AC578_3098</name>
</gene>
<evidence type="ECO:0000313" key="8">
    <source>
        <dbReference type="EMBL" id="KXS93992.1"/>
    </source>
</evidence>
<evidence type="ECO:0000256" key="5">
    <source>
        <dbReference type="ARBA" id="ARBA00023004"/>
    </source>
</evidence>
<evidence type="ECO:0000256" key="4">
    <source>
        <dbReference type="ARBA" id="ARBA00023002"/>
    </source>
</evidence>
<dbReference type="EMBL" id="LFZN01000347">
    <property type="protein sequence ID" value="KXS93992.1"/>
    <property type="molecule type" value="Genomic_DNA"/>
</dbReference>
<accession>A0A139GUY2</accession>
<name>A0A139GUY2_9PEZI</name>
<keyword evidence="3 7" id="KW-0479">Metal-binding</keyword>
<dbReference type="Gene3D" id="1.10.630.10">
    <property type="entry name" value="Cytochrome P450"/>
    <property type="match status" value="1"/>
</dbReference>
<evidence type="ECO:0000256" key="3">
    <source>
        <dbReference type="ARBA" id="ARBA00022723"/>
    </source>
</evidence>
<keyword evidence="4" id="KW-0560">Oxidoreductase</keyword>
<organism evidence="8 9">
    <name type="scientific">Pseudocercospora eumusae</name>
    <dbReference type="NCBI Taxonomy" id="321146"/>
    <lineage>
        <taxon>Eukaryota</taxon>
        <taxon>Fungi</taxon>
        <taxon>Dikarya</taxon>
        <taxon>Ascomycota</taxon>
        <taxon>Pezizomycotina</taxon>
        <taxon>Dothideomycetes</taxon>
        <taxon>Dothideomycetidae</taxon>
        <taxon>Mycosphaerellales</taxon>
        <taxon>Mycosphaerellaceae</taxon>
        <taxon>Pseudocercospora</taxon>
    </lineage>
</organism>
<dbReference type="PRINTS" id="PR00465">
    <property type="entry name" value="EP450IV"/>
</dbReference>
<keyword evidence="6" id="KW-0503">Monooxygenase</keyword>
<dbReference type="GO" id="GO:0016705">
    <property type="term" value="F:oxidoreductase activity, acting on paired donors, with incorporation or reduction of molecular oxygen"/>
    <property type="evidence" value="ECO:0007669"/>
    <property type="project" value="InterPro"/>
</dbReference>
<dbReference type="InterPro" id="IPR002403">
    <property type="entry name" value="Cyt_P450_E_grp-IV"/>
</dbReference>
<dbReference type="SUPFAM" id="SSF48264">
    <property type="entry name" value="Cytochrome P450"/>
    <property type="match status" value="1"/>
</dbReference>
<reference evidence="8 9" key="1">
    <citation type="submission" date="2015-07" db="EMBL/GenBank/DDBJ databases">
        <title>Comparative genomics of the Sigatoka disease complex on banana suggests a link between parallel evolutionary changes in Pseudocercospora fijiensis and Pseudocercospora eumusae and increased virulence on the banana host.</title>
        <authorList>
            <person name="Chang T.-C."/>
            <person name="Salvucci A."/>
            <person name="Crous P.W."/>
            <person name="Stergiopoulos I."/>
        </authorList>
    </citation>
    <scope>NUCLEOTIDE SEQUENCE [LARGE SCALE GENOMIC DNA]</scope>
    <source>
        <strain evidence="8 9">CBS 114824</strain>
    </source>
</reference>
<dbReference type="InterPro" id="IPR036396">
    <property type="entry name" value="Cyt_P450_sf"/>
</dbReference>
<keyword evidence="7" id="KW-0349">Heme</keyword>
<dbReference type="PANTHER" id="PTHR46206">
    <property type="entry name" value="CYTOCHROME P450"/>
    <property type="match status" value="1"/>
</dbReference>
<sequence length="353" mass="40458">MQLKTDLLLDWVEIYPMDILPRILALVSGRILVGLPLSRNPEFLDLKLNFFRNSFVAMYILGHYVPASLRSIVAPLMPWIRNLKKAHKRMQAFMEPVIKQRQYDHEQGKKTHSDLLEWVMNNAPPHLKYNIQYQSHAQLITNVASIQSLYVATSHAWFDLAAHPECVPELREEWASIRQNNKNEKLSLEDMAFHTRKLDSFIKESARYNPSQLTALEYIARRDIILPSCGTLLPKGTYISTSIASVARDPALYPDAETFDAFRFAKLREHAGTGSENRFLSHSTGIDQLTFGYGRHPCPGRYYATYVLKIMLATLMERYEVKVAGGGGRPGNEENWIALMPDRKVGVLIKRRK</sequence>
<comment type="similarity">
    <text evidence="2">Belongs to the cytochrome P450 family.</text>
</comment>
<dbReference type="PANTHER" id="PTHR46206:SF6">
    <property type="entry name" value="CYTOCHROME P450 MONOOXYGENASE AN1598-RELATED"/>
    <property type="match status" value="1"/>
</dbReference>
<evidence type="ECO:0000256" key="7">
    <source>
        <dbReference type="PIRSR" id="PIRSR602403-1"/>
    </source>
</evidence>
<evidence type="ECO:0000256" key="6">
    <source>
        <dbReference type="ARBA" id="ARBA00023033"/>
    </source>
</evidence>
<keyword evidence="9" id="KW-1185">Reference proteome</keyword>
<dbReference type="CDD" id="cd11041">
    <property type="entry name" value="CYP503A1-like"/>
    <property type="match status" value="1"/>
</dbReference>
<dbReference type="AlphaFoldDB" id="A0A139GUY2"/>
<evidence type="ECO:0000256" key="1">
    <source>
        <dbReference type="ARBA" id="ARBA00001971"/>
    </source>
</evidence>
<feature type="binding site" description="axial binding residue" evidence="7">
    <location>
        <position position="298"/>
    </location>
    <ligand>
        <name>heme</name>
        <dbReference type="ChEBI" id="CHEBI:30413"/>
    </ligand>
    <ligandPart>
        <name>Fe</name>
        <dbReference type="ChEBI" id="CHEBI:18248"/>
    </ligandPart>
</feature>
<dbReference type="GO" id="GO:0004497">
    <property type="term" value="F:monooxygenase activity"/>
    <property type="evidence" value="ECO:0007669"/>
    <property type="project" value="UniProtKB-KW"/>
</dbReference>
<dbReference type="OrthoDB" id="1844152at2759"/>
<dbReference type="InterPro" id="IPR001128">
    <property type="entry name" value="Cyt_P450"/>
</dbReference>
<dbReference type="Pfam" id="PF00067">
    <property type="entry name" value="p450"/>
    <property type="match status" value="1"/>
</dbReference>
<dbReference type="GO" id="GO:0005506">
    <property type="term" value="F:iron ion binding"/>
    <property type="evidence" value="ECO:0007669"/>
    <property type="project" value="InterPro"/>
</dbReference>
<evidence type="ECO:0000256" key="2">
    <source>
        <dbReference type="ARBA" id="ARBA00010617"/>
    </source>
</evidence>
<proteinExistence type="inferred from homology"/>
<dbReference type="GO" id="GO:0020037">
    <property type="term" value="F:heme binding"/>
    <property type="evidence" value="ECO:0007669"/>
    <property type="project" value="InterPro"/>
</dbReference>